<dbReference type="PANTHER" id="PTHR43194">
    <property type="entry name" value="HYDROLASE ALPHA/BETA FOLD FAMILY"/>
    <property type="match status" value="1"/>
</dbReference>
<evidence type="ECO:0000313" key="4">
    <source>
        <dbReference type="EMBL" id="KAG7085594.1"/>
    </source>
</evidence>
<dbReference type="Gene3D" id="3.40.50.1820">
    <property type="entry name" value="alpha/beta hydrolase"/>
    <property type="match status" value="1"/>
</dbReference>
<organism evidence="4 5">
    <name type="scientific">Marasmius oreades</name>
    <name type="common">fairy-ring Marasmius</name>
    <dbReference type="NCBI Taxonomy" id="181124"/>
    <lineage>
        <taxon>Eukaryota</taxon>
        <taxon>Fungi</taxon>
        <taxon>Dikarya</taxon>
        <taxon>Basidiomycota</taxon>
        <taxon>Agaricomycotina</taxon>
        <taxon>Agaricomycetes</taxon>
        <taxon>Agaricomycetidae</taxon>
        <taxon>Agaricales</taxon>
        <taxon>Marasmiineae</taxon>
        <taxon>Marasmiaceae</taxon>
        <taxon>Marasmius</taxon>
    </lineage>
</organism>
<dbReference type="Pfam" id="PF12697">
    <property type="entry name" value="Abhydrolase_6"/>
    <property type="match status" value="1"/>
</dbReference>
<dbReference type="InterPro" id="IPR002410">
    <property type="entry name" value="Peptidase_S33"/>
</dbReference>
<evidence type="ECO:0000313" key="5">
    <source>
        <dbReference type="Proteomes" id="UP001049176"/>
    </source>
</evidence>
<dbReference type="PIRSF" id="PIRSF005539">
    <property type="entry name" value="Pept_S33_TRI_F1"/>
    <property type="match status" value="1"/>
</dbReference>
<dbReference type="PANTHER" id="PTHR43194:SF2">
    <property type="entry name" value="PEROXISOMAL MEMBRANE PROTEIN LPX1"/>
    <property type="match status" value="1"/>
</dbReference>
<sequence>MKESEVGPITTGTVDFHVGGRVFKTWYRIVGVLKSSKTRPLVILHGGPGMNYLYMSPHDRLYQDAEIPVVYYNQIGLRDYPDSPAEFWTIDLFNDELENLLKCLDIEDDFDLLGHSWGGVFGSDYAARREHPGLKHLVLANTFCAAKLYVSGVEFWIEQLPPALSDIMKNKDKYTKEEVDKANEVYNNLHICSLKPWPADLLSSLAHSNGNSHPDFRMRKRLNSWNVIDDLHKVSCPTLLLSSPDDDMWAPAVRPFFDHIPNCKWVDMETATHLPMYEDPERYFDILRTFLTEV</sequence>
<evidence type="ECO:0000256" key="1">
    <source>
        <dbReference type="ARBA" id="ARBA00010088"/>
    </source>
</evidence>
<dbReference type="AlphaFoldDB" id="A0A9P7UN46"/>
<keyword evidence="2" id="KW-0378">Hydrolase</keyword>
<protein>
    <recommendedName>
        <fullName evidence="3">AB hydrolase-1 domain-containing protein</fullName>
    </recommendedName>
</protein>
<dbReference type="OrthoDB" id="190201at2759"/>
<dbReference type="GeneID" id="66072221"/>
<feature type="domain" description="AB hydrolase-1" evidence="3">
    <location>
        <begin position="41"/>
        <end position="285"/>
    </location>
</feature>
<comment type="similarity">
    <text evidence="1">Belongs to the peptidase S33 family.</text>
</comment>
<dbReference type="InterPro" id="IPR050228">
    <property type="entry name" value="Carboxylesterase_BioH"/>
</dbReference>
<name>A0A9P7UN46_9AGAR</name>
<dbReference type="KEGG" id="more:E1B28_003145"/>
<dbReference type="InterPro" id="IPR029058">
    <property type="entry name" value="AB_hydrolase_fold"/>
</dbReference>
<dbReference type="GO" id="GO:0008233">
    <property type="term" value="F:peptidase activity"/>
    <property type="evidence" value="ECO:0007669"/>
    <property type="project" value="InterPro"/>
</dbReference>
<dbReference type="EMBL" id="CM032191">
    <property type="protein sequence ID" value="KAG7085594.1"/>
    <property type="molecule type" value="Genomic_DNA"/>
</dbReference>
<comment type="caution">
    <text evidence="4">The sequence shown here is derived from an EMBL/GenBank/DDBJ whole genome shotgun (WGS) entry which is preliminary data.</text>
</comment>
<keyword evidence="5" id="KW-1185">Reference proteome</keyword>
<gene>
    <name evidence="4" type="ORF">E1B28_003145</name>
</gene>
<dbReference type="Proteomes" id="UP001049176">
    <property type="component" value="Chromosome 11"/>
</dbReference>
<evidence type="ECO:0000256" key="2">
    <source>
        <dbReference type="ARBA" id="ARBA00022801"/>
    </source>
</evidence>
<accession>A0A9P7UN46</accession>
<reference evidence="4" key="1">
    <citation type="journal article" date="2021" name="Genome Biol. Evol.">
        <title>The assembled and annotated genome of the fairy-ring fungus Marasmius oreades.</title>
        <authorList>
            <person name="Hiltunen M."/>
            <person name="Ament-Velasquez S.L."/>
            <person name="Johannesson H."/>
        </authorList>
    </citation>
    <scope>NUCLEOTIDE SEQUENCE</scope>
    <source>
        <strain evidence="4">03SP1</strain>
    </source>
</reference>
<dbReference type="PRINTS" id="PR00793">
    <property type="entry name" value="PROAMNOPTASE"/>
</dbReference>
<dbReference type="InterPro" id="IPR000073">
    <property type="entry name" value="AB_hydrolase_1"/>
</dbReference>
<evidence type="ECO:0000259" key="3">
    <source>
        <dbReference type="Pfam" id="PF12697"/>
    </source>
</evidence>
<dbReference type="InterPro" id="IPR005945">
    <property type="entry name" value="Pro_imino_pep"/>
</dbReference>
<dbReference type="SUPFAM" id="SSF53474">
    <property type="entry name" value="alpha/beta-Hydrolases"/>
    <property type="match status" value="1"/>
</dbReference>
<dbReference type="RefSeq" id="XP_043002065.1">
    <property type="nucleotide sequence ID" value="XM_043160109.1"/>
</dbReference>
<proteinExistence type="inferred from homology"/>
<dbReference type="GO" id="GO:0006508">
    <property type="term" value="P:proteolysis"/>
    <property type="evidence" value="ECO:0007669"/>
    <property type="project" value="InterPro"/>
</dbReference>